<evidence type="ECO:0000259" key="2">
    <source>
        <dbReference type="Pfam" id="PF09860"/>
    </source>
</evidence>
<dbReference type="EMBL" id="JADIXZ010000002">
    <property type="protein sequence ID" value="MBK6300004.1"/>
    <property type="molecule type" value="Genomic_DNA"/>
</dbReference>
<protein>
    <submittedName>
        <fullName evidence="3">DUF2087 domain-containing protein</fullName>
    </submittedName>
</protein>
<evidence type="ECO:0000313" key="3">
    <source>
        <dbReference type="EMBL" id="MBK6300004.1"/>
    </source>
</evidence>
<evidence type="ECO:0000256" key="1">
    <source>
        <dbReference type="SAM" id="MobiDB-lite"/>
    </source>
</evidence>
<dbReference type="Proteomes" id="UP000718281">
    <property type="component" value="Unassembled WGS sequence"/>
</dbReference>
<gene>
    <name evidence="3" type="ORF">IPF40_02760</name>
</gene>
<evidence type="ECO:0000313" key="4">
    <source>
        <dbReference type="Proteomes" id="UP000718281"/>
    </source>
</evidence>
<feature type="domain" description="DUF2087" evidence="2">
    <location>
        <begin position="79"/>
        <end position="145"/>
    </location>
</feature>
<reference evidence="3 4" key="1">
    <citation type="submission" date="2020-10" db="EMBL/GenBank/DDBJ databases">
        <title>Connecting structure to function with the recovery of over 1000 high-quality activated sludge metagenome-assembled genomes encoding full-length rRNA genes using long-read sequencing.</title>
        <authorList>
            <person name="Singleton C.M."/>
            <person name="Petriglieri F."/>
            <person name="Kristensen J.M."/>
            <person name="Kirkegaard R.H."/>
            <person name="Michaelsen T.Y."/>
            <person name="Andersen M.H."/>
            <person name="Karst S.M."/>
            <person name="Dueholm M.S."/>
            <person name="Nielsen P.H."/>
            <person name="Albertsen M."/>
        </authorList>
    </citation>
    <scope>NUCLEOTIDE SEQUENCE [LARGE SCALE GENOMIC DNA]</scope>
    <source>
        <strain evidence="3">AalE_18-Q3-R2-46_BAT3C.188</strain>
    </source>
</reference>
<dbReference type="InterPro" id="IPR018656">
    <property type="entry name" value="DUF2087"/>
</dbReference>
<organism evidence="3 4">
    <name type="scientific">Candidatus Phosphoribacter hodrii</name>
    <dbReference type="NCBI Taxonomy" id="2953743"/>
    <lineage>
        <taxon>Bacteria</taxon>
        <taxon>Bacillati</taxon>
        <taxon>Actinomycetota</taxon>
        <taxon>Actinomycetes</taxon>
        <taxon>Micrococcales</taxon>
        <taxon>Dermatophilaceae</taxon>
        <taxon>Candidatus Phosphoribacter</taxon>
    </lineage>
</organism>
<dbReference type="Pfam" id="PF09860">
    <property type="entry name" value="DUF2087"/>
    <property type="match status" value="1"/>
</dbReference>
<sequence>MTTDSDFKALVRARMALTGQTYTAARADVIAARADVIAERGATPDPHQPGPTEPETDLQRSADEAFYGKTVRSFFAGDRLRAVPAKRKARVVVLLELLKRFEAGRTYTEPEVNALLRQAHDDVAFLRRELVDYRYLERADGRYWVTTETPERDANEAQEVPTAEAALLQAMRRS</sequence>
<accession>A0A935CCF9</accession>
<name>A0A935CCF9_9MICO</name>
<proteinExistence type="predicted"/>
<comment type="caution">
    <text evidence="3">The sequence shown here is derived from an EMBL/GenBank/DDBJ whole genome shotgun (WGS) entry which is preliminary data.</text>
</comment>
<dbReference type="AlphaFoldDB" id="A0A935CCF9"/>
<feature type="region of interest" description="Disordered" evidence="1">
    <location>
        <begin position="40"/>
        <end position="60"/>
    </location>
</feature>